<gene>
    <name evidence="1" type="ORF">PsorP6_014296</name>
</gene>
<comment type="caution">
    <text evidence="1">The sequence shown here is derived from an EMBL/GenBank/DDBJ whole genome shotgun (WGS) entry which is preliminary data.</text>
</comment>
<organism evidence="1 2">
    <name type="scientific">Peronosclerospora sorghi</name>
    <dbReference type="NCBI Taxonomy" id="230839"/>
    <lineage>
        <taxon>Eukaryota</taxon>
        <taxon>Sar</taxon>
        <taxon>Stramenopiles</taxon>
        <taxon>Oomycota</taxon>
        <taxon>Peronosporomycetes</taxon>
        <taxon>Peronosporales</taxon>
        <taxon>Peronosporaceae</taxon>
        <taxon>Peronosclerospora</taxon>
    </lineage>
</organism>
<evidence type="ECO:0000313" key="1">
    <source>
        <dbReference type="EMBL" id="KAI9905994.1"/>
    </source>
</evidence>
<accession>A0ACC0VHS5</accession>
<reference evidence="1 2" key="1">
    <citation type="journal article" date="2022" name="bioRxiv">
        <title>The genome of the oomycete Peronosclerospora sorghi, a cosmopolitan pathogen of maize and sorghum, is inflated with dispersed pseudogenes.</title>
        <authorList>
            <person name="Fletcher K."/>
            <person name="Martin F."/>
            <person name="Isakeit T."/>
            <person name="Cavanaugh K."/>
            <person name="Magill C."/>
            <person name="Michelmore R."/>
        </authorList>
    </citation>
    <scope>NUCLEOTIDE SEQUENCE [LARGE SCALE GENOMIC DNA]</scope>
    <source>
        <strain evidence="1">P6</strain>
    </source>
</reference>
<evidence type="ECO:0000313" key="2">
    <source>
        <dbReference type="Proteomes" id="UP001163321"/>
    </source>
</evidence>
<keyword evidence="2" id="KW-1185">Reference proteome</keyword>
<dbReference type="Proteomes" id="UP001163321">
    <property type="component" value="Chromosome 9"/>
</dbReference>
<dbReference type="EMBL" id="CM047588">
    <property type="protein sequence ID" value="KAI9905994.1"/>
    <property type="molecule type" value="Genomic_DNA"/>
</dbReference>
<name>A0ACC0VHS5_9STRA</name>
<sequence>MGIYGIGVDVALVSRFERSFARFGERLLTRAFHPTEIAELNVRPMTERASFLASRWAVKEATFKAFQRYRVRFPEIYTSRASRKRAAVLTPLFMTKNSKALRLQFTGETEALARRLRLVVEEVVALTRRGLLICSLEVIRVGTTCIDFARWRLRRGLCTAGTKGGRRNDVSLLASGFRSTSTLKLEDGESICLGTKSYPTAIRNASHGARADSRHEQGRAWQASATFENVKMIRWKPD</sequence>
<protein>
    <submittedName>
        <fullName evidence="1">Uncharacterized protein</fullName>
    </submittedName>
</protein>
<proteinExistence type="predicted"/>